<feature type="non-terminal residue" evidence="1">
    <location>
        <position position="1"/>
    </location>
</feature>
<protein>
    <submittedName>
        <fullName evidence="1">(spotted green pufferfish) hypothetical protein</fullName>
    </submittedName>
</protein>
<comment type="caution">
    <text evidence="1">The sequence shown here is derived from an EMBL/GenBank/DDBJ whole genome shotgun (WGS) entry which is preliminary data.</text>
</comment>
<sequence>TFGLTGTLEAFSVRMPQLLSSVPGEWTRLEPCLSP</sequence>
<name>Q4RB24_TETNG</name>
<dbReference type="EMBL" id="CAAE01022430">
    <property type="protein sequence ID" value="CAG14409.1"/>
    <property type="molecule type" value="Genomic_DNA"/>
</dbReference>
<evidence type="ECO:0000313" key="1">
    <source>
        <dbReference type="EMBL" id="CAG14409.1"/>
    </source>
</evidence>
<dbReference type="AlphaFoldDB" id="Q4RB24"/>
<gene>
    <name evidence="1" type="ORF">GSTENG00036411001</name>
</gene>
<reference evidence="1" key="2">
    <citation type="submission" date="2004-02" db="EMBL/GenBank/DDBJ databases">
        <authorList>
            <consortium name="Genoscope"/>
            <consortium name="Whitehead Institute Centre for Genome Research"/>
        </authorList>
    </citation>
    <scope>NUCLEOTIDE SEQUENCE</scope>
</reference>
<accession>Q4RB24</accession>
<organism evidence="1">
    <name type="scientific">Tetraodon nigroviridis</name>
    <name type="common">Spotted green pufferfish</name>
    <name type="synonym">Chelonodon nigroviridis</name>
    <dbReference type="NCBI Taxonomy" id="99883"/>
    <lineage>
        <taxon>Eukaryota</taxon>
        <taxon>Metazoa</taxon>
        <taxon>Chordata</taxon>
        <taxon>Craniata</taxon>
        <taxon>Vertebrata</taxon>
        <taxon>Euteleostomi</taxon>
        <taxon>Actinopterygii</taxon>
        <taxon>Neopterygii</taxon>
        <taxon>Teleostei</taxon>
        <taxon>Neoteleostei</taxon>
        <taxon>Acanthomorphata</taxon>
        <taxon>Eupercaria</taxon>
        <taxon>Tetraodontiformes</taxon>
        <taxon>Tetradontoidea</taxon>
        <taxon>Tetraodontidae</taxon>
        <taxon>Tetraodon</taxon>
    </lineage>
</organism>
<reference evidence="1" key="1">
    <citation type="journal article" date="2004" name="Nature">
        <title>Genome duplication in the teleost fish Tetraodon nigroviridis reveals the early vertebrate proto-karyotype.</title>
        <authorList>
            <person name="Jaillon O."/>
            <person name="Aury J.-M."/>
            <person name="Brunet F."/>
            <person name="Petit J.-L."/>
            <person name="Stange-Thomann N."/>
            <person name="Mauceli E."/>
            <person name="Bouneau L."/>
            <person name="Fischer C."/>
            <person name="Ozouf-Costaz C."/>
            <person name="Bernot A."/>
            <person name="Nicaud S."/>
            <person name="Jaffe D."/>
            <person name="Fisher S."/>
            <person name="Lutfalla G."/>
            <person name="Dossat C."/>
            <person name="Segurens B."/>
            <person name="Dasilva C."/>
            <person name="Salanoubat M."/>
            <person name="Levy M."/>
            <person name="Boudet N."/>
            <person name="Castellano S."/>
            <person name="Anthouard V."/>
            <person name="Jubin C."/>
            <person name="Castelli V."/>
            <person name="Katinka M."/>
            <person name="Vacherie B."/>
            <person name="Biemont C."/>
            <person name="Skalli Z."/>
            <person name="Cattolico L."/>
            <person name="Poulain J."/>
            <person name="De Berardinis V."/>
            <person name="Cruaud C."/>
            <person name="Duprat S."/>
            <person name="Brottier P."/>
            <person name="Coutanceau J.-P."/>
            <person name="Gouzy J."/>
            <person name="Parra G."/>
            <person name="Lardier G."/>
            <person name="Chapple C."/>
            <person name="McKernan K.J."/>
            <person name="McEwan P."/>
            <person name="Bosak S."/>
            <person name="Kellis M."/>
            <person name="Volff J.-N."/>
            <person name="Guigo R."/>
            <person name="Zody M.C."/>
            <person name="Mesirov J."/>
            <person name="Lindblad-Toh K."/>
            <person name="Birren B."/>
            <person name="Nusbaum C."/>
            <person name="Kahn D."/>
            <person name="Robinson-Rechavi M."/>
            <person name="Laudet V."/>
            <person name="Schachter V."/>
            <person name="Quetier F."/>
            <person name="Saurin W."/>
            <person name="Scarpelli C."/>
            <person name="Wincker P."/>
            <person name="Lander E.S."/>
            <person name="Weissenbach J."/>
            <person name="Roest Crollius H."/>
        </authorList>
    </citation>
    <scope>NUCLEOTIDE SEQUENCE [LARGE SCALE GENOMIC DNA]</scope>
</reference>
<proteinExistence type="predicted"/>
<dbReference type="KEGG" id="tng:GSTEN00036411G001"/>